<proteinExistence type="inferred from homology"/>
<evidence type="ECO:0000256" key="4">
    <source>
        <dbReference type="ARBA" id="ARBA00023136"/>
    </source>
</evidence>
<dbReference type="EMBL" id="CAJEWD010000006">
    <property type="protein sequence ID" value="CAD2075517.1"/>
    <property type="molecule type" value="Genomic_DNA"/>
</dbReference>
<keyword evidence="3 7" id="KW-0732">Signal</keyword>
<feature type="signal peptide" evidence="7">
    <location>
        <begin position="1"/>
        <end position="19"/>
    </location>
</feature>
<dbReference type="PROSITE" id="PS51257">
    <property type="entry name" value="PROKAR_LIPOPROTEIN"/>
    <property type="match status" value="1"/>
</dbReference>
<sequence length="271" mass="30459">MKKWFVLASLFLLSACSNSGESSTEDTHIVVAAQTPPMTDIVELADEVIEEPYTVELMEVTDNIQYNEAVFNDEADANFAQHEPFMEQFNKENDADLVAMSEIYNAIVGFYSPIYDDIDQVQDGDEVAIPSDPTNEARALMILDDHDLISLKEGVTFEATVDDIVDNPKNLEFTHVDLLNLSASYEDEIPLVFNYPTYIEPLGLTPKDAVLLEDEDDSTFALRLVTRSENVDTEKMKALNKAFTSEEVYEYLSDLKDKAHLEPAFEVGDTE</sequence>
<reference evidence="8 9" key="1">
    <citation type="submission" date="2020-07" db="EMBL/GenBank/DDBJ databases">
        <authorList>
            <person name="Criscuolo A."/>
        </authorList>
    </citation>
    <scope>NUCLEOTIDE SEQUENCE [LARGE SCALE GENOMIC DNA]</scope>
    <source>
        <strain evidence="8">CIP111649</strain>
    </source>
</reference>
<feature type="chain" id="PRO_5038360918" evidence="7">
    <location>
        <begin position="20"/>
        <end position="271"/>
    </location>
</feature>
<evidence type="ECO:0000313" key="8">
    <source>
        <dbReference type="EMBL" id="CAD2075517.1"/>
    </source>
</evidence>
<keyword evidence="5" id="KW-0564">Palmitate</keyword>
<dbReference type="PANTHER" id="PTHR30429">
    <property type="entry name" value="D-METHIONINE-BINDING LIPOPROTEIN METQ"/>
    <property type="match status" value="1"/>
</dbReference>
<evidence type="ECO:0000256" key="6">
    <source>
        <dbReference type="ARBA" id="ARBA00023288"/>
    </source>
</evidence>
<evidence type="ECO:0000256" key="7">
    <source>
        <dbReference type="SAM" id="SignalP"/>
    </source>
</evidence>
<accession>A0A6V7RDS4</accession>
<dbReference type="RefSeq" id="WP_185125415.1">
    <property type="nucleotide sequence ID" value="NZ_CAJEWD010000006.1"/>
</dbReference>
<gene>
    <name evidence="8" type="primary">metQ_2</name>
    <name evidence="8" type="ORF">JEODO184_00885</name>
</gene>
<dbReference type="GO" id="GO:0016020">
    <property type="term" value="C:membrane"/>
    <property type="evidence" value="ECO:0007669"/>
    <property type="project" value="UniProtKB-SubCell"/>
</dbReference>
<dbReference type="AlphaFoldDB" id="A0A6V7RDS4"/>
<dbReference type="Pfam" id="PF03180">
    <property type="entry name" value="Lipoprotein_9"/>
    <property type="match status" value="1"/>
</dbReference>
<name>A0A6V7RDS4_9STAP</name>
<evidence type="ECO:0000256" key="1">
    <source>
        <dbReference type="ARBA" id="ARBA00004635"/>
    </source>
</evidence>
<dbReference type="PANTHER" id="PTHR30429:SF0">
    <property type="entry name" value="METHIONINE-BINDING LIPOPROTEIN METQ"/>
    <property type="match status" value="1"/>
</dbReference>
<keyword evidence="6 8" id="KW-0449">Lipoprotein</keyword>
<comment type="caution">
    <text evidence="8">The sequence shown here is derived from an EMBL/GenBank/DDBJ whole genome shotgun (WGS) entry which is preliminary data.</text>
</comment>
<keyword evidence="4" id="KW-0472">Membrane</keyword>
<dbReference type="SUPFAM" id="SSF53850">
    <property type="entry name" value="Periplasmic binding protein-like II"/>
    <property type="match status" value="1"/>
</dbReference>
<evidence type="ECO:0000313" key="9">
    <source>
        <dbReference type="Proteomes" id="UP000589351"/>
    </source>
</evidence>
<evidence type="ECO:0000256" key="3">
    <source>
        <dbReference type="ARBA" id="ARBA00022729"/>
    </source>
</evidence>
<comment type="similarity">
    <text evidence="2">Belongs to the NlpA lipoprotein family.</text>
</comment>
<comment type="subcellular location">
    <subcellularLocation>
        <location evidence="1">Membrane</location>
        <topology evidence="1">Lipid-anchor</topology>
    </subcellularLocation>
</comment>
<protein>
    <submittedName>
        <fullName evidence="8">Methionine-binding lipoprotein MetQ</fullName>
    </submittedName>
</protein>
<dbReference type="Proteomes" id="UP000589351">
    <property type="component" value="Unassembled WGS sequence"/>
</dbReference>
<evidence type="ECO:0000256" key="5">
    <source>
        <dbReference type="ARBA" id="ARBA00023139"/>
    </source>
</evidence>
<dbReference type="InterPro" id="IPR004872">
    <property type="entry name" value="Lipoprotein_NlpA"/>
</dbReference>
<evidence type="ECO:0000256" key="2">
    <source>
        <dbReference type="ARBA" id="ARBA00008973"/>
    </source>
</evidence>
<organism evidence="8 9">
    <name type="scientific">Jeotgalicoccus meleagridis</name>
    <dbReference type="NCBI Taxonomy" id="2759181"/>
    <lineage>
        <taxon>Bacteria</taxon>
        <taxon>Bacillati</taxon>
        <taxon>Bacillota</taxon>
        <taxon>Bacilli</taxon>
        <taxon>Bacillales</taxon>
        <taxon>Staphylococcaceae</taxon>
        <taxon>Jeotgalicoccus</taxon>
    </lineage>
</organism>
<dbReference type="Gene3D" id="3.40.190.10">
    <property type="entry name" value="Periplasmic binding protein-like II"/>
    <property type="match status" value="2"/>
</dbReference>
<keyword evidence="9" id="KW-1185">Reference proteome</keyword>